<proteinExistence type="predicted"/>
<dbReference type="Gene3D" id="2.20.140.10">
    <property type="entry name" value="WGR domain"/>
    <property type="match status" value="1"/>
</dbReference>
<sequence>MTQISLQTPYLLHRRDSSKNMARFYCLDLSNDLFGGITLERSYGRIGTLGQQLNMHFADTASAQEALDALLNSKLRKGYQPVANTPHYLSIL</sequence>
<evidence type="ECO:0000259" key="1">
    <source>
        <dbReference type="PROSITE" id="PS51977"/>
    </source>
</evidence>
<dbReference type="RefSeq" id="WP_097154795.1">
    <property type="nucleotide sequence ID" value="NZ_OBEL01000004.1"/>
</dbReference>
<dbReference type="EMBL" id="OBEL01000004">
    <property type="protein sequence ID" value="SNZ20452.1"/>
    <property type="molecule type" value="Genomic_DNA"/>
</dbReference>
<dbReference type="SUPFAM" id="SSF142921">
    <property type="entry name" value="WGR domain-like"/>
    <property type="match status" value="1"/>
</dbReference>
<dbReference type="InterPro" id="IPR008893">
    <property type="entry name" value="WGR_domain"/>
</dbReference>
<accession>A0A285PFF5</accession>
<evidence type="ECO:0000313" key="2">
    <source>
        <dbReference type="EMBL" id="SNZ20452.1"/>
    </source>
</evidence>
<dbReference type="InterPro" id="IPR036930">
    <property type="entry name" value="WGR_dom_sf"/>
</dbReference>
<dbReference type="CDD" id="cd07996">
    <property type="entry name" value="WGR_MMR_like"/>
    <property type="match status" value="1"/>
</dbReference>
<keyword evidence="3" id="KW-1185">Reference proteome</keyword>
<dbReference type="InterPro" id="IPR049809">
    <property type="entry name" value="YehF/YfeS-like_WGR"/>
</dbReference>
<dbReference type="OrthoDB" id="5801306at2"/>
<keyword evidence="2" id="KW-0238">DNA-binding</keyword>
<dbReference type="Pfam" id="PF05406">
    <property type="entry name" value="WGR"/>
    <property type="match status" value="1"/>
</dbReference>
<evidence type="ECO:0000313" key="3">
    <source>
        <dbReference type="Proteomes" id="UP000219439"/>
    </source>
</evidence>
<reference evidence="2 3" key="1">
    <citation type="submission" date="2017-09" db="EMBL/GenBank/DDBJ databases">
        <authorList>
            <person name="Ehlers B."/>
            <person name="Leendertz F.H."/>
        </authorList>
    </citation>
    <scope>NUCLEOTIDE SEQUENCE [LARGE SCALE GENOMIC DNA]</scope>
    <source>
        <strain evidence="2 3">DSM 18289</strain>
    </source>
</reference>
<dbReference type="AlphaFoldDB" id="A0A285PFF5"/>
<dbReference type="GO" id="GO:0003677">
    <property type="term" value="F:DNA binding"/>
    <property type="evidence" value="ECO:0007669"/>
    <property type="project" value="UniProtKB-KW"/>
</dbReference>
<name>A0A285PFF5_9HYPH</name>
<organism evidence="2 3">
    <name type="scientific">Cohaesibacter gelatinilyticus</name>
    <dbReference type="NCBI Taxonomy" id="372072"/>
    <lineage>
        <taxon>Bacteria</taxon>
        <taxon>Pseudomonadati</taxon>
        <taxon>Pseudomonadota</taxon>
        <taxon>Alphaproteobacteria</taxon>
        <taxon>Hyphomicrobiales</taxon>
        <taxon>Cohaesibacteraceae</taxon>
    </lineage>
</organism>
<dbReference type="Proteomes" id="UP000219439">
    <property type="component" value="Unassembled WGS sequence"/>
</dbReference>
<feature type="domain" description="WGR" evidence="1">
    <location>
        <begin position="1"/>
        <end position="92"/>
    </location>
</feature>
<protein>
    <submittedName>
        <fullName evidence="2">WGR domain-containing protein, predicted DNA-binding domain in MolR</fullName>
    </submittedName>
</protein>
<gene>
    <name evidence="2" type="ORF">SAMN06265368_3555</name>
</gene>
<dbReference type="SMART" id="SM00773">
    <property type="entry name" value="WGR"/>
    <property type="match status" value="1"/>
</dbReference>
<dbReference type="PROSITE" id="PS51977">
    <property type="entry name" value="WGR"/>
    <property type="match status" value="1"/>
</dbReference>